<sequence>MNGNSSIHQSFECVDEKMQSIQGKLTGEFSSQTKRMKGYPMVKVLP</sequence>
<name>A0A1Y0B2S5_9LAMI</name>
<keyword evidence="1" id="KW-0496">Mitochondrion</keyword>
<evidence type="ECO:0000313" key="1">
    <source>
        <dbReference type="EMBL" id="ART31673.1"/>
    </source>
</evidence>
<gene>
    <name evidence="1" type="ORF">AEK19_MT1483</name>
</gene>
<geneLocation type="mitochondrion" evidence="1"/>
<reference evidence="1" key="1">
    <citation type="submission" date="2017-03" db="EMBL/GenBank/DDBJ databases">
        <title>The mitochondrial genome of the carnivorous plant Utricularia reniformis (Lentibulariaceae): structure, comparative analysis and evolutionary landmarks.</title>
        <authorList>
            <person name="Silva S.R."/>
            <person name="Alvarenga D.O."/>
            <person name="Michael T.P."/>
            <person name="Miranda V.F.O."/>
            <person name="Varani A.M."/>
        </authorList>
    </citation>
    <scope>NUCLEOTIDE SEQUENCE</scope>
</reference>
<protein>
    <submittedName>
        <fullName evidence="1">Uncharacterized protein</fullName>
    </submittedName>
</protein>
<accession>A0A1Y0B2S5</accession>
<organism evidence="1">
    <name type="scientific">Utricularia reniformis</name>
    <dbReference type="NCBI Taxonomy" id="192314"/>
    <lineage>
        <taxon>Eukaryota</taxon>
        <taxon>Viridiplantae</taxon>
        <taxon>Streptophyta</taxon>
        <taxon>Embryophyta</taxon>
        <taxon>Tracheophyta</taxon>
        <taxon>Spermatophyta</taxon>
        <taxon>Magnoliopsida</taxon>
        <taxon>eudicotyledons</taxon>
        <taxon>Gunneridae</taxon>
        <taxon>Pentapetalae</taxon>
        <taxon>asterids</taxon>
        <taxon>lamiids</taxon>
        <taxon>Lamiales</taxon>
        <taxon>Lentibulariaceae</taxon>
        <taxon>Utricularia</taxon>
    </lineage>
</organism>
<dbReference type="EMBL" id="KY774314">
    <property type="protein sequence ID" value="ART31673.1"/>
    <property type="molecule type" value="Genomic_DNA"/>
</dbReference>
<dbReference type="AlphaFoldDB" id="A0A1Y0B2S5"/>
<proteinExistence type="predicted"/>